<accession>A0AAD4U7L3</accession>
<comment type="caution">
    <text evidence="2">The sequence shown here is derived from an EMBL/GenBank/DDBJ whole genome shotgun (WGS) entry which is preliminary data.</text>
</comment>
<organism evidence="2 3">
    <name type="scientific">Ovis ammon polii</name>
    <dbReference type="NCBI Taxonomy" id="230172"/>
    <lineage>
        <taxon>Eukaryota</taxon>
        <taxon>Metazoa</taxon>
        <taxon>Chordata</taxon>
        <taxon>Craniata</taxon>
        <taxon>Vertebrata</taxon>
        <taxon>Euteleostomi</taxon>
        <taxon>Mammalia</taxon>
        <taxon>Eutheria</taxon>
        <taxon>Laurasiatheria</taxon>
        <taxon>Artiodactyla</taxon>
        <taxon>Ruminantia</taxon>
        <taxon>Pecora</taxon>
        <taxon>Bovidae</taxon>
        <taxon>Caprinae</taxon>
        <taxon>Ovis</taxon>
    </lineage>
</organism>
<dbReference type="AlphaFoldDB" id="A0AAD4U7L3"/>
<gene>
    <name evidence="2" type="ORF">MG293_010117</name>
</gene>
<reference evidence="2" key="1">
    <citation type="submission" date="2022-03" db="EMBL/GenBank/DDBJ databases">
        <title>Genomic analyses of argali, domestic sheep and their hybrids provide insights into chromosomal evolution, heterosis and genetic basis of agronomic traits.</title>
        <authorList>
            <person name="Li M."/>
        </authorList>
    </citation>
    <scope>NUCLEOTIDE SEQUENCE</scope>
    <source>
        <strain evidence="2">CAU-MHL-2022a</strain>
        <tissue evidence="2">Skin</tissue>
    </source>
</reference>
<dbReference type="EMBL" id="JAKZEL010000010">
    <property type="protein sequence ID" value="KAI4539722.1"/>
    <property type="molecule type" value="Genomic_DNA"/>
</dbReference>
<keyword evidence="3" id="KW-1185">Reference proteome</keyword>
<dbReference type="Proteomes" id="UP001214576">
    <property type="component" value="Unassembled WGS sequence"/>
</dbReference>
<name>A0AAD4U7L3_OVIAM</name>
<protein>
    <submittedName>
        <fullName evidence="2">Uncharacterized protein</fullName>
    </submittedName>
</protein>
<proteinExistence type="predicted"/>
<evidence type="ECO:0000256" key="1">
    <source>
        <dbReference type="SAM" id="MobiDB-lite"/>
    </source>
</evidence>
<feature type="region of interest" description="Disordered" evidence="1">
    <location>
        <begin position="1"/>
        <end position="24"/>
    </location>
</feature>
<sequence>MGSRPGRCGQKPQASLAPPTPPAEQMRRAWCLKCRNRWLARADFITQASSFHLRLSGQASLWGCFARPLPLAPVCRGFLQIYFAILGRGWWWRGLGSESWGRVSSEVS</sequence>
<evidence type="ECO:0000313" key="3">
    <source>
        <dbReference type="Proteomes" id="UP001214576"/>
    </source>
</evidence>
<evidence type="ECO:0000313" key="2">
    <source>
        <dbReference type="EMBL" id="KAI4539722.1"/>
    </source>
</evidence>